<comment type="caution">
    <text evidence="1">The sequence shown here is derived from an EMBL/GenBank/DDBJ whole genome shotgun (WGS) entry which is preliminary data.</text>
</comment>
<reference evidence="1 2" key="1">
    <citation type="journal article" date="2024" name="Chem. Sci.">
        <title>Discovery of megapolipeptins by genome mining of a Burkholderiales bacteria collection.</title>
        <authorList>
            <person name="Paulo B.S."/>
            <person name="Recchia M.J.J."/>
            <person name="Lee S."/>
            <person name="Fergusson C.H."/>
            <person name="Romanowski S.B."/>
            <person name="Hernandez A."/>
            <person name="Krull N."/>
            <person name="Liu D.Y."/>
            <person name="Cavanagh H."/>
            <person name="Bos A."/>
            <person name="Gray C.A."/>
            <person name="Murphy B.T."/>
            <person name="Linington R.G."/>
            <person name="Eustaquio A.S."/>
        </authorList>
    </citation>
    <scope>NUCLEOTIDE SEQUENCE [LARGE SCALE GENOMIC DNA]</scope>
    <source>
        <strain evidence="1 2">RL16-012-BIC-B</strain>
    </source>
</reference>
<gene>
    <name evidence="1" type="ORF">PQR66_10090</name>
</gene>
<name>A0ABW8ZJH0_9BURK</name>
<dbReference type="EMBL" id="JAQQFN010000006">
    <property type="protein sequence ID" value="MFL9883374.1"/>
    <property type="molecule type" value="Genomic_DNA"/>
</dbReference>
<accession>A0ABW8ZJH0</accession>
<evidence type="ECO:0000313" key="1">
    <source>
        <dbReference type="EMBL" id="MFL9883374.1"/>
    </source>
</evidence>
<dbReference type="Proteomes" id="UP001629249">
    <property type="component" value="Unassembled WGS sequence"/>
</dbReference>
<organism evidence="1 2">
    <name type="scientific">Paraburkholderia agricolaris</name>
    <dbReference type="NCBI Taxonomy" id="2152888"/>
    <lineage>
        <taxon>Bacteria</taxon>
        <taxon>Pseudomonadati</taxon>
        <taxon>Pseudomonadota</taxon>
        <taxon>Betaproteobacteria</taxon>
        <taxon>Burkholderiales</taxon>
        <taxon>Burkholderiaceae</taxon>
        <taxon>Paraburkholderia</taxon>
    </lineage>
</organism>
<dbReference type="RefSeq" id="WP_408327768.1">
    <property type="nucleotide sequence ID" value="NZ_JAQQFH010000005.1"/>
</dbReference>
<protein>
    <submittedName>
        <fullName evidence="1">Uncharacterized protein</fullName>
    </submittedName>
</protein>
<proteinExistence type="predicted"/>
<keyword evidence="2" id="KW-1185">Reference proteome</keyword>
<evidence type="ECO:0000313" key="2">
    <source>
        <dbReference type="Proteomes" id="UP001629249"/>
    </source>
</evidence>
<sequence>MSFAGDIVVQPAAPAVGSQSDEIYRQMFEVSATATDAALLGAIVLGVERGRLRAFERLGYSDFAGN</sequence>